<sequence length="149" mass="15999">MKTKTTANGRKKGSEVKSSPSITMQDLTSSSKKPEVSVKQVLFKAKEVKLSAKYTGTLNPKSSSPDASKVFGARSKWSVSSGARGLASPRVSLSRIACLNAKKNRSLKLTPQTKESNAKQHKNKNSHKNADNVQPTGKLKESNGDTIQG</sequence>
<reference evidence="2" key="1">
    <citation type="submission" date="2022-11" db="EMBL/GenBank/DDBJ databases">
        <authorList>
            <person name="Hyden B.L."/>
            <person name="Feng K."/>
            <person name="Yates T."/>
            <person name="Jawdy S."/>
            <person name="Smart L.B."/>
            <person name="Muchero W."/>
        </authorList>
    </citation>
    <scope>NUCLEOTIDE SEQUENCE</scope>
    <source>
        <tissue evidence="2">Shoot tip</tissue>
    </source>
</reference>
<feature type="compositionally biased region" description="Polar residues" evidence="1">
    <location>
        <begin position="54"/>
        <end position="66"/>
    </location>
</feature>
<protein>
    <submittedName>
        <fullName evidence="2">Uncharacterized protein</fullName>
    </submittedName>
</protein>
<evidence type="ECO:0000313" key="2">
    <source>
        <dbReference type="EMBL" id="KAJ6753092.1"/>
    </source>
</evidence>
<gene>
    <name evidence="2" type="ORF">OIU74_027866</name>
</gene>
<feature type="region of interest" description="Disordered" evidence="1">
    <location>
        <begin position="102"/>
        <end position="149"/>
    </location>
</feature>
<feature type="compositionally biased region" description="Polar residues" evidence="1">
    <location>
        <begin position="16"/>
        <end position="31"/>
    </location>
</feature>
<proteinExistence type="predicted"/>
<accession>A0A9Q0VQX2</accession>
<dbReference type="EMBL" id="JAPFFM010000008">
    <property type="protein sequence ID" value="KAJ6753092.1"/>
    <property type="molecule type" value="Genomic_DNA"/>
</dbReference>
<dbReference type="AlphaFoldDB" id="A0A9Q0VQX2"/>
<evidence type="ECO:0000256" key="1">
    <source>
        <dbReference type="SAM" id="MobiDB-lite"/>
    </source>
</evidence>
<reference evidence="2" key="2">
    <citation type="journal article" date="2023" name="Int. J. Mol. Sci.">
        <title>De Novo Assembly and Annotation of 11 Diverse Shrub Willow (Salix) Genomes Reveals Novel Gene Organization in Sex-Linked Regions.</title>
        <authorList>
            <person name="Hyden B."/>
            <person name="Feng K."/>
            <person name="Yates T.B."/>
            <person name="Jawdy S."/>
            <person name="Cereghino C."/>
            <person name="Smart L.B."/>
            <person name="Muchero W."/>
        </authorList>
    </citation>
    <scope>NUCLEOTIDE SEQUENCE</scope>
    <source>
        <tissue evidence="2">Shoot tip</tissue>
    </source>
</reference>
<keyword evidence="3" id="KW-1185">Reference proteome</keyword>
<name>A0A9Q0VQX2_9ROSI</name>
<comment type="caution">
    <text evidence="2">The sequence shown here is derived from an EMBL/GenBank/DDBJ whole genome shotgun (WGS) entry which is preliminary data.</text>
</comment>
<feature type="region of interest" description="Disordered" evidence="1">
    <location>
        <begin position="53"/>
        <end position="90"/>
    </location>
</feature>
<feature type="region of interest" description="Disordered" evidence="1">
    <location>
        <begin position="1"/>
        <end position="37"/>
    </location>
</feature>
<organism evidence="2 3">
    <name type="scientific">Salix koriyanagi</name>
    <dbReference type="NCBI Taxonomy" id="2511006"/>
    <lineage>
        <taxon>Eukaryota</taxon>
        <taxon>Viridiplantae</taxon>
        <taxon>Streptophyta</taxon>
        <taxon>Embryophyta</taxon>
        <taxon>Tracheophyta</taxon>
        <taxon>Spermatophyta</taxon>
        <taxon>Magnoliopsida</taxon>
        <taxon>eudicotyledons</taxon>
        <taxon>Gunneridae</taxon>
        <taxon>Pentapetalae</taxon>
        <taxon>rosids</taxon>
        <taxon>fabids</taxon>
        <taxon>Malpighiales</taxon>
        <taxon>Salicaceae</taxon>
        <taxon>Saliceae</taxon>
        <taxon>Salix</taxon>
    </lineage>
</organism>
<evidence type="ECO:0000313" key="3">
    <source>
        <dbReference type="Proteomes" id="UP001151752"/>
    </source>
</evidence>
<dbReference type="Proteomes" id="UP001151752">
    <property type="component" value="Unassembled WGS sequence"/>
</dbReference>